<evidence type="ECO:0000259" key="10">
    <source>
        <dbReference type="Pfam" id="PF08541"/>
    </source>
</evidence>
<dbReference type="InterPro" id="IPR004655">
    <property type="entry name" value="FabH"/>
</dbReference>
<dbReference type="InterPro" id="IPR013747">
    <property type="entry name" value="ACP_syn_III_C"/>
</dbReference>
<evidence type="ECO:0000313" key="12">
    <source>
        <dbReference type="EMBL" id="MDQ0176296.1"/>
    </source>
</evidence>
<feature type="active site" evidence="9">
    <location>
        <position position="285"/>
    </location>
</feature>
<dbReference type="EC" id="2.3.1.180" evidence="9"/>
<comment type="catalytic activity">
    <reaction evidence="9">
        <text>malonyl-[ACP] + acetyl-CoA + H(+) = 3-oxobutanoyl-[ACP] + CO2 + CoA</text>
        <dbReference type="Rhea" id="RHEA:12080"/>
        <dbReference type="Rhea" id="RHEA-COMP:9623"/>
        <dbReference type="Rhea" id="RHEA-COMP:9625"/>
        <dbReference type="ChEBI" id="CHEBI:15378"/>
        <dbReference type="ChEBI" id="CHEBI:16526"/>
        <dbReference type="ChEBI" id="CHEBI:57287"/>
        <dbReference type="ChEBI" id="CHEBI:57288"/>
        <dbReference type="ChEBI" id="CHEBI:78449"/>
        <dbReference type="ChEBI" id="CHEBI:78450"/>
        <dbReference type="EC" id="2.3.1.180"/>
    </reaction>
</comment>
<keyword evidence="6 9" id="KW-0443">Lipid metabolism</keyword>
<keyword evidence="8 9" id="KW-0012">Acyltransferase</keyword>
<dbReference type="NCBIfam" id="TIGR00747">
    <property type="entry name" value="fabH"/>
    <property type="match status" value="1"/>
</dbReference>
<evidence type="ECO:0000256" key="6">
    <source>
        <dbReference type="ARBA" id="ARBA00023098"/>
    </source>
</evidence>
<comment type="caution">
    <text evidence="9">Lacks conserved residue(s) required for the propagation of feature annotation.</text>
</comment>
<dbReference type="GO" id="GO:0033818">
    <property type="term" value="F:beta-ketoacyl-acyl-carrier-protein synthase III activity"/>
    <property type="evidence" value="ECO:0007669"/>
    <property type="project" value="UniProtKB-EC"/>
</dbReference>
<feature type="domain" description="Beta-ketoacyl-[acyl-carrier-protein] synthase III N-terminal" evidence="11">
    <location>
        <begin position="112"/>
        <end position="190"/>
    </location>
</feature>
<dbReference type="Pfam" id="PF08545">
    <property type="entry name" value="ACP_syn_III"/>
    <property type="match status" value="1"/>
</dbReference>
<comment type="subunit">
    <text evidence="9">Homodimer.</text>
</comment>
<keyword evidence="7 9" id="KW-0275">Fatty acid biosynthesis</keyword>
<evidence type="ECO:0000256" key="7">
    <source>
        <dbReference type="ARBA" id="ARBA00023160"/>
    </source>
</evidence>
<keyword evidence="13" id="KW-1185">Reference proteome</keyword>
<proteinExistence type="inferred from homology"/>
<keyword evidence="4 9" id="KW-0808">Transferase</keyword>
<dbReference type="RefSeq" id="WP_307229332.1">
    <property type="nucleotide sequence ID" value="NZ_JAUSTT010000011.1"/>
</dbReference>
<comment type="function">
    <text evidence="9">Catalyzes the condensation reaction of fatty acid synthesis by the addition to an acyl acceptor of two carbons from malonyl-ACP. Catalyzes the first condensation reaction which initiates fatty acid synthesis and may therefore play a role in governing the total rate of fatty acid production. Possesses both acetoacetyl-ACP synthase and acetyl transacylase activities. Its substrate specificity determines the biosynthesis of branched-chain and/or straight-chain of fatty acids.</text>
</comment>
<evidence type="ECO:0000256" key="9">
    <source>
        <dbReference type="HAMAP-Rule" id="MF_01815"/>
    </source>
</evidence>
<organism evidence="12 13">
    <name type="scientific">Bacillus chungangensis</name>
    <dbReference type="NCBI Taxonomy" id="587633"/>
    <lineage>
        <taxon>Bacteria</taxon>
        <taxon>Bacillati</taxon>
        <taxon>Bacillota</taxon>
        <taxon>Bacilli</taxon>
        <taxon>Bacillales</taxon>
        <taxon>Bacillaceae</taxon>
        <taxon>Bacillus</taxon>
    </lineage>
</organism>
<comment type="similarity">
    <text evidence="1 9">Belongs to the thiolase-like superfamily. FabH family.</text>
</comment>
<name>A0ABT9WSX2_9BACI</name>
<dbReference type="InterPro" id="IPR016039">
    <property type="entry name" value="Thiolase-like"/>
</dbReference>
<dbReference type="EMBL" id="JAUSTT010000011">
    <property type="protein sequence ID" value="MDQ0176296.1"/>
    <property type="molecule type" value="Genomic_DNA"/>
</dbReference>
<gene>
    <name evidence="9" type="primary">fabH</name>
    <name evidence="12" type="ORF">J2S08_002133</name>
</gene>
<evidence type="ECO:0000259" key="11">
    <source>
        <dbReference type="Pfam" id="PF08545"/>
    </source>
</evidence>
<keyword evidence="3 9" id="KW-0444">Lipid biosynthesis</keyword>
<comment type="subcellular location">
    <subcellularLocation>
        <location evidence="9">Cytoplasm</location>
    </subcellularLocation>
</comment>
<evidence type="ECO:0000313" key="13">
    <source>
        <dbReference type="Proteomes" id="UP001223586"/>
    </source>
</evidence>
<evidence type="ECO:0000256" key="1">
    <source>
        <dbReference type="ARBA" id="ARBA00008642"/>
    </source>
</evidence>
<dbReference type="InterPro" id="IPR013751">
    <property type="entry name" value="ACP_syn_III_N"/>
</dbReference>
<dbReference type="PANTHER" id="PTHR34069:SF2">
    <property type="entry name" value="BETA-KETOACYL-[ACYL-CARRIER-PROTEIN] SYNTHASE III"/>
    <property type="match status" value="1"/>
</dbReference>
<dbReference type="SUPFAM" id="SSF53901">
    <property type="entry name" value="Thiolase-like"/>
    <property type="match status" value="1"/>
</dbReference>
<feature type="domain" description="Beta-ketoacyl-[acyl-carrier-protein] synthase III C-terminal" evidence="10">
    <location>
        <begin position="239"/>
        <end position="328"/>
    </location>
</feature>
<comment type="caution">
    <text evidence="12">The sequence shown here is derived from an EMBL/GenBank/DDBJ whole genome shotgun (WGS) entry which is preliminary data.</text>
</comment>
<evidence type="ECO:0000256" key="5">
    <source>
        <dbReference type="ARBA" id="ARBA00022832"/>
    </source>
</evidence>
<dbReference type="Proteomes" id="UP001223586">
    <property type="component" value="Unassembled WGS sequence"/>
</dbReference>
<dbReference type="Gene3D" id="3.40.47.10">
    <property type="match status" value="1"/>
</dbReference>
<evidence type="ECO:0000256" key="4">
    <source>
        <dbReference type="ARBA" id="ARBA00022679"/>
    </source>
</evidence>
<dbReference type="Pfam" id="PF08541">
    <property type="entry name" value="ACP_syn_III_C"/>
    <property type="match status" value="1"/>
</dbReference>
<feature type="active site" evidence="9">
    <location>
        <position position="118"/>
    </location>
</feature>
<dbReference type="CDD" id="cd00830">
    <property type="entry name" value="KAS_III"/>
    <property type="match status" value="1"/>
</dbReference>
<evidence type="ECO:0000256" key="2">
    <source>
        <dbReference type="ARBA" id="ARBA00022490"/>
    </source>
</evidence>
<evidence type="ECO:0000256" key="3">
    <source>
        <dbReference type="ARBA" id="ARBA00022516"/>
    </source>
</evidence>
<comment type="domain">
    <text evidence="9">The last Arg residue of the ACP-binding site is essential for the weak association between ACP/AcpP and FabH.</text>
</comment>
<keyword evidence="5 9" id="KW-0276">Fatty acid metabolism</keyword>
<feature type="active site" evidence="9">
    <location>
        <position position="255"/>
    </location>
</feature>
<keyword evidence="9" id="KW-0511">Multifunctional enzyme</keyword>
<evidence type="ECO:0000256" key="8">
    <source>
        <dbReference type="ARBA" id="ARBA00023315"/>
    </source>
</evidence>
<reference evidence="12 13" key="1">
    <citation type="submission" date="2023-07" db="EMBL/GenBank/DDBJ databases">
        <title>Genomic Encyclopedia of Type Strains, Phase IV (KMG-IV): sequencing the most valuable type-strain genomes for metagenomic binning, comparative biology and taxonomic classification.</title>
        <authorList>
            <person name="Goeker M."/>
        </authorList>
    </citation>
    <scope>NUCLEOTIDE SEQUENCE [LARGE SCALE GENOMIC DNA]</scope>
    <source>
        <strain evidence="12 13">DSM 23837</strain>
    </source>
</reference>
<protein>
    <recommendedName>
        <fullName evidence="9">Beta-ketoacyl-[acyl-carrier-protein] synthase III</fullName>
        <shortName evidence="9">Beta-ketoacyl-ACP synthase III</shortName>
        <shortName evidence="9">KAS III</shortName>
        <ecNumber evidence="9">2.3.1.180</ecNumber>
    </recommendedName>
    <alternativeName>
        <fullName evidence="9">3-oxoacyl-[acyl-carrier-protein] synthase 3</fullName>
    </alternativeName>
    <alternativeName>
        <fullName evidence="9">3-oxoacyl-[acyl-carrier-protein] synthase III</fullName>
    </alternativeName>
</protein>
<sequence length="334" mass="36374">MDFATKSRAQITAIGAYVPRRVLTNADLAKLVETNNEWIVQRTGIRERRVADKKEYTSHLCIKAVENLVRTYKKRVDDVDLIIVATTTADYPFPSTAAQVQKAFHMKQTGAIDVNATCAGFAYGLHLANGMITAGLHKKVLVIGGETLSKATDYTDRSTCILFGDGAGAVLIEKDDENPGFLASLLGTNGEGGIHLYRAGVADEMDGEKLRGNGFIVQNGREVYKWAVRTVSSGIQTVLNKANMTTANIDWFAPHSVNLRMIESICEKARMPLERTLTSVEYFGNTSSASIPLSLYLGVKEKKLEQGDTVLIYGFGGGLTHAGLIVRWGVPAIK</sequence>
<comment type="pathway">
    <text evidence="9">Lipid metabolism; fatty acid biosynthesis.</text>
</comment>
<dbReference type="NCBIfam" id="NF006829">
    <property type="entry name" value="PRK09352.1"/>
    <property type="match status" value="1"/>
</dbReference>
<keyword evidence="2 9" id="KW-0963">Cytoplasm</keyword>
<dbReference type="HAMAP" id="MF_01815">
    <property type="entry name" value="FabH"/>
    <property type="match status" value="1"/>
</dbReference>
<accession>A0ABT9WSX2</accession>
<dbReference type="PANTHER" id="PTHR34069">
    <property type="entry name" value="3-OXOACYL-[ACYL-CARRIER-PROTEIN] SYNTHASE 3"/>
    <property type="match status" value="1"/>
</dbReference>